<evidence type="ECO:0000256" key="6">
    <source>
        <dbReference type="ARBA" id="ARBA00022759"/>
    </source>
</evidence>
<dbReference type="InterPro" id="IPR000477">
    <property type="entry name" value="RT_dom"/>
</dbReference>
<dbReference type="Gene3D" id="3.30.70.270">
    <property type="match status" value="2"/>
</dbReference>
<dbReference type="SUPFAM" id="SSF56672">
    <property type="entry name" value="DNA/RNA polymerases"/>
    <property type="match status" value="1"/>
</dbReference>
<dbReference type="Pfam" id="PF17917">
    <property type="entry name" value="RT_RNaseH"/>
    <property type="match status" value="1"/>
</dbReference>
<feature type="non-terminal residue" evidence="10">
    <location>
        <position position="1"/>
    </location>
</feature>
<dbReference type="InterPro" id="IPR043128">
    <property type="entry name" value="Rev_trsase/Diguanyl_cyclase"/>
</dbReference>
<dbReference type="PANTHER" id="PTHR37984">
    <property type="entry name" value="PROTEIN CBG26694"/>
    <property type="match status" value="1"/>
</dbReference>
<keyword evidence="3" id="KW-0808">Transferase</keyword>
<sequence>NSPAIFQSFINEILKDFLNKSVIAYIDDILIYSKSEVENINHVIILENQLYVKAEKCEFHVSQTSFLGYYISHQGIKMDTAKVQAVTEWPQPTTIKELQRFLGFANFYRRFIRNYSTVASPLTSLLKGKLNKLKWTEEANRAFISLKEIFTSAPILKYPDLNLPFIVESFHNGTVNQASYIHLTCAERNYDIGNKELLSMEGATHPFQVITDHKNLEYIRGAKCLNSRQARWTLFFTRFQFTVTYRPGSINKDTIAPSNLSNPNLYSLQQSFWHLFPGISWMKFTTNKNRTSHHPNALLINSMCPRGYVHECYSG</sequence>
<evidence type="ECO:0000313" key="10">
    <source>
        <dbReference type="EMBL" id="KAL0190924.1"/>
    </source>
</evidence>
<evidence type="ECO:0000313" key="11">
    <source>
        <dbReference type="Proteomes" id="UP001529510"/>
    </source>
</evidence>
<keyword evidence="5" id="KW-0540">Nuclease</keyword>
<keyword evidence="4" id="KW-0548">Nucleotidyltransferase</keyword>
<evidence type="ECO:0000256" key="5">
    <source>
        <dbReference type="ARBA" id="ARBA00022722"/>
    </source>
</evidence>
<evidence type="ECO:0000256" key="2">
    <source>
        <dbReference type="ARBA" id="ARBA00012180"/>
    </source>
</evidence>
<evidence type="ECO:0000256" key="8">
    <source>
        <dbReference type="ARBA" id="ARBA00022918"/>
    </source>
</evidence>
<feature type="domain" description="Reverse transcriptase" evidence="9">
    <location>
        <begin position="1"/>
        <end position="106"/>
    </location>
</feature>
<evidence type="ECO:0000256" key="1">
    <source>
        <dbReference type="ARBA" id="ARBA00010879"/>
    </source>
</evidence>
<evidence type="ECO:0000256" key="4">
    <source>
        <dbReference type="ARBA" id="ARBA00022695"/>
    </source>
</evidence>
<keyword evidence="11" id="KW-1185">Reference proteome</keyword>
<dbReference type="PANTHER" id="PTHR37984:SF5">
    <property type="entry name" value="PROTEIN NYNRIN-LIKE"/>
    <property type="match status" value="1"/>
</dbReference>
<gene>
    <name evidence="10" type="ORF">M9458_013622</name>
</gene>
<dbReference type="EC" id="3.1.26.4" evidence="2"/>
<evidence type="ECO:0000256" key="7">
    <source>
        <dbReference type="ARBA" id="ARBA00022801"/>
    </source>
</evidence>
<keyword evidence="7" id="KW-0378">Hydrolase</keyword>
<reference evidence="10 11" key="1">
    <citation type="submission" date="2024-05" db="EMBL/GenBank/DDBJ databases">
        <title>Genome sequencing and assembly of Indian major carp, Cirrhinus mrigala (Hamilton, 1822).</title>
        <authorList>
            <person name="Mohindra V."/>
            <person name="Chowdhury L.M."/>
            <person name="Lal K."/>
            <person name="Jena J.K."/>
        </authorList>
    </citation>
    <scope>NUCLEOTIDE SEQUENCE [LARGE SCALE GENOMIC DNA]</scope>
    <source>
        <strain evidence="10">CM1030</strain>
        <tissue evidence="10">Blood</tissue>
    </source>
</reference>
<dbReference type="PROSITE" id="PS50878">
    <property type="entry name" value="RT_POL"/>
    <property type="match status" value="1"/>
</dbReference>
<protein>
    <recommendedName>
        <fullName evidence="2">ribonuclease H</fullName>
        <ecNumber evidence="2">3.1.26.4</ecNumber>
    </recommendedName>
</protein>
<evidence type="ECO:0000256" key="3">
    <source>
        <dbReference type="ARBA" id="ARBA00022679"/>
    </source>
</evidence>
<feature type="non-terminal residue" evidence="10">
    <location>
        <position position="315"/>
    </location>
</feature>
<dbReference type="CDD" id="cd01647">
    <property type="entry name" value="RT_LTR"/>
    <property type="match status" value="1"/>
</dbReference>
<keyword evidence="8" id="KW-0695">RNA-directed DNA polymerase</keyword>
<name>A0ABD0QXF8_CIRMR</name>
<dbReference type="Proteomes" id="UP001529510">
    <property type="component" value="Unassembled WGS sequence"/>
</dbReference>
<dbReference type="GO" id="GO:0003964">
    <property type="term" value="F:RNA-directed DNA polymerase activity"/>
    <property type="evidence" value="ECO:0007669"/>
    <property type="project" value="UniProtKB-KW"/>
</dbReference>
<keyword evidence="6" id="KW-0255">Endonuclease</keyword>
<accession>A0ABD0QXF8</accession>
<proteinExistence type="inferred from homology"/>
<comment type="similarity">
    <text evidence="1">Belongs to the beta type-B retroviral polymerase family. HERV class-II K(HML-2) pol subfamily.</text>
</comment>
<comment type="caution">
    <text evidence="10">The sequence shown here is derived from an EMBL/GenBank/DDBJ whole genome shotgun (WGS) entry which is preliminary data.</text>
</comment>
<dbReference type="FunFam" id="3.30.70.270:FF:000020">
    <property type="entry name" value="Transposon Tf2-6 polyprotein-like Protein"/>
    <property type="match status" value="1"/>
</dbReference>
<dbReference type="GO" id="GO:0004523">
    <property type="term" value="F:RNA-DNA hybrid ribonuclease activity"/>
    <property type="evidence" value="ECO:0007669"/>
    <property type="project" value="UniProtKB-EC"/>
</dbReference>
<organism evidence="10 11">
    <name type="scientific">Cirrhinus mrigala</name>
    <name type="common">Mrigala</name>
    <dbReference type="NCBI Taxonomy" id="683832"/>
    <lineage>
        <taxon>Eukaryota</taxon>
        <taxon>Metazoa</taxon>
        <taxon>Chordata</taxon>
        <taxon>Craniata</taxon>
        <taxon>Vertebrata</taxon>
        <taxon>Euteleostomi</taxon>
        <taxon>Actinopterygii</taxon>
        <taxon>Neopterygii</taxon>
        <taxon>Teleostei</taxon>
        <taxon>Ostariophysi</taxon>
        <taxon>Cypriniformes</taxon>
        <taxon>Cyprinidae</taxon>
        <taxon>Labeoninae</taxon>
        <taxon>Labeonini</taxon>
        <taxon>Cirrhinus</taxon>
    </lineage>
</organism>
<dbReference type="InterPro" id="IPR043502">
    <property type="entry name" value="DNA/RNA_pol_sf"/>
</dbReference>
<dbReference type="AlphaFoldDB" id="A0ABD0QXF8"/>
<evidence type="ECO:0000259" key="9">
    <source>
        <dbReference type="PROSITE" id="PS50878"/>
    </source>
</evidence>
<dbReference type="InterPro" id="IPR041373">
    <property type="entry name" value="RT_RNaseH"/>
</dbReference>
<dbReference type="Pfam" id="PF00078">
    <property type="entry name" value="RVT_1"/>
    <property type="match status" value="1"/>
</dbReference>
<dbReference type="InterPro" id="IPR050951">
    <property type="entry name" value="Retrovirus_Pol_polyprotein"/>
</dbReference>
<dbReference type="EMBL" id="JAMKFB020000006">
    <property type="protein sequence ID" value="KAL0190924.1"/>
    <property type="molecule type" value="Genomic_DNA"/>
</dbReference>